<organism evidence="5 6">
    <name type="scientific">Rhodopseudomonas palustris</name>
    <dbReference type="NCBI Taxonomy" id="1076"/>
    <lineage>
        <taxon>Bacteria</taxon>
        <taxon>Pseudomonadati</taxon>
        <taxon>Pseudomonadota</taxon>
        <taxon>Alphaproteobacteria</taxon>
        <taxon>Hyphomicrobiales</taxon>
        <taxon>Nitrobacteraceae</taxon>
        <taxon>Rhodopseudomonas</taxon>
    </lineage>
</organism>
<dbReference type="GO" id="GO:0016491">
    <property type="term" value="F:oxidoreductase activity"/>
    <property type="evidence" value="ECO:0007669"/>
    <property type="project" value="UniProtKB-KW"/>
</dbReference>
<evidence type="ECO:0000313" key="6">
    <source>
        <dbReference type="Proteomes" id="UP000285523"/>
    </source>
</evidence>
<evidence type="ECO:0000256" key="1">
    <source>
        <dbReference type="ARBA" id="ARBA00022505"/>
    </source>
</evidence>
<reference evidence="5 6" key="1">
    <citation type="submission" date="2018-09" db="EMBL/GenBank/DDBJ databases">
        <title>Draft genome sequence of Rhodopseudomonas palustris 2.1.18.</title>
        <authorList>
            <person name="Robertson S.L."/>
            <person name="Meyer T.E."/>
            <person name="Kyndt J.A."/>
        </authorList>
    </citation>
    <scope>NUCLEOTIDE SEQUENCE [LARGE SCALE GENOMIC DNA]</scope>
    <source>
        <strain evidence="5 6">2.1.18</strain>
    </source>
</reference>
<dbReference type="SUPFAM" id="SSF54665">
    <property type="entry name" value="CO dehydrogenase molybdoprotein N-domain-like"/>
    <property type="match status" value="1"/>
</dbReference>
<dbReference type="InterPro" id="IPR046867">
    <property type="entry name" value="AldOxase/xan_DH_MoCoBD2"/>
</dbReference>
<dbReference type="InterPro" id="IPR000674">
    <property type="entry name" value="Ald_Oxase/Xan_DH_a/b"/>
</dbReference>
<evidence type="ECO:0000313" key="5">
    <source>
        <dbReference type="EMBL" id="RJF78946.1"/>
    </source>
</evidence>
<dbReference type="PANTHER" id="PTHR11908">
    <property type="entry name" value="XANTHINE DEHYDROGENASE"/>
    <property type="match status" value="1"/>
</dbReference>
<evidence type="ECO:0000259" key="4">
    <source>
        <dbReference type="SMART" id="SM01008"/>
    </source>
</evidence>
<feature type="domain" description="Aldehyde oxidase/xanthine dehydrogenase a/b hammerhead" evidence="4">
    <location>
        <begin position="31"/>
        <end position="142"/>
    </location>
</feature>
<dbReference type="OrthoDB" id="8428274at2"/>
<keyword evidence="2" id="KW-0560">Oxidoreductase</keyword>
<dbReference type="Gene3D" id="3.90.1170.50">
    <property type="entry name" value="Aldehyde oxidase/xanthine dehydrogenase, a/b hammerhead"/>
    <property type="match status" value="1"/>
</dbReference>
<feature type="region of interest" description="Disordered" evidence="3">
    <location>
        <begin position="145"/>
        <end position="171"/>
    </location>
</feature>
<evidence type="ECO:0000256" key="3">
    <source>
        <dbReference type="SAM" id="MobiDB-lite"/>
    </source>
</evidence>
<dbReference type="Pfam" id="PF20256">
    <property type="entry name" value="MoCoBD_2"/>
    <property type="match status" value="1"/>
</dbReference>
<dbReference type="Pfam" id="PF01315">
    <property type="entry name" value="Ald_Xan_dh_C"/>
    <property type="match status" value="1"/>
</dbReference>
<dbReference type="InterPro" id="IPR037165">
    <property type="entry name" value="AldOxase/xan_DH_Mopterin-bd_sf"/>
</dbReference>
<accession>A0A418VRG1</accession>
<dbReference type="Pfam" id="PF02738">
    <property type="entry name" value="MoCoBD_1"/>
    <property type="match status" value="1"/>
</dbReference>
<dbReference type="GO" id="GO:0005506">
    <property type="term" value="F:iron ion binding"/>
    <property type="evidence" value="ECO:0007669"/>
    <property type="project" value="InterPro"/>
</dbReference>
<dbReference type="InterPro" id="IPR036856">
    <property type="entry name" value="Ald_Oxase/Xan_DH_a/b_sf"/>
</dbReference>
<dbReference type="InterPro" id="IPR016208">
    <property type="entry name" value="Ald_Oxase/xanthine_DH-like"/>
</dbReference>
<protein>
    <submittedName>
        <fullName evidence="5">Xanthine dehydrogenase family protein molybdopterin-binding subunit</fullName>
    </submittedName>
</protein>
<comment type="caution">
    <text evidence="5">The sequence shown here is derived from an EMBL/GenBank/DDBJ whole genome shotgun (WGS) entry which is preliminary data.</text>
</comment>
<dbReference type="SUPFAM" id="SSF56003">
    <property type="entry name" value="Molybdenum cofactor-binding domain"/>
    <property type="match status" value="1"/>
</dbReference>
<dbReference type="Proteomes" id="UP000285523">
    <property type="component" value="Unassembled WGS sequence"/>
</dbReference>
<sequence>MMSITNSEQLSHNGAFLGRRIVRADGVAKVTGRADYALERDLTGLVHAVIVESTMPSGRVGNIDLAAALATPGVLRILTQSDALPLQSCAMVPAGSVMESFLPLQDDRIRYSGQPIALVIADSFDHATEAAGRVRVEYKSEPAVADIDDPKAKSTDVPGAPSSGASRGDPKAALAAATVRMEAVYTTPREYSCPMEPLGAIADWSDDGNLTVWMPSQWVEGARRAFSDWLAIPMEKVRVVSPFVGGGFGVKVTAHADSLLAAMAARELRRPVKLALSRPQNFTGNGLRPAIRQKLTLGASDDGKLQVIVHENTSETSVDDDYVEGGAATAKVMYAVPNLSATQKLVRINSFTPSWKRAPGEAIGAYALESAMDELAYMLKLDPIELRLRNYASQDPDSAKPWSSRRLREAYEAGAQAFGWARRLPEPRSMREGHELIGWGMAGGAFPNVHTPGEARVTISADGSVDVASSGVDIGGGTYTILAQAAADAIGVPFEQVRVRLGDTSLPRAPVAGVSQIANLLTGAVDKSARAAREELLTLASSHIGSPFKAKRVNDFTIKDGRISPTDGSAKSITVAELMRAVGRDRIEVTRSTMPADKASSEAEQRDAYNSFKYMGPSSATHATYAWGAQFVEVRVDEDYGTVRVRRMVGAFDCGRLYNPRLAESQWKGGMIMGIGEALLEAIHIDRRYARITNNNLADYVLPVNADVPDIEVISVGEPDLHASALGGKTVGEIGVVGTAAAIANAVFHATGKRVRDLPITMEKLM</sequence>
<name>A0A418VRG1_RHOPL</name>
<dbReference type="PANTHER" id="PTHR11908:SF132">
    <property type="entry name" value="ALDEHYDE OXIDASE 1-RELATED"/>
    <property type="match status" value="1"/>
</dbReference>
<proteinExistence type="predicted"/>
<dbReference type="EMBL" id="QYYD01000001">
    <property type="protein sequence ID" value="RJF78946.1"/>
    <property type="molecule type" value="Genomic_DNA"/>
</dbReference>
<dbReference type="SMART" id="SM01008">
    <property type="entry name" value="Ald_Xan_dh_C"/>
    <property type="match status" value="1"/>
</dbReference>
<dbReference type="AlphaFoldDB" id="A0A418VRG1"/>
<dbReference type="InterPro" id="IPR008274">
    <property type="entry name" value="AldOxase/xan_DH_MoCoBD1"/>
</dbReference>
<evidence type="ECO:0000256" key="2">
    <source>
        <dbReference type="ARBA" id="ARBA00023002"/>
    </source>
</evidence>
<gene>
    <name evidence="5" type="ORF">D4Q52_00670</name>
</gene>
<keyword evidence="1" id="KW-0500">Molybdenum</keyword>
<dbReference type="Gene3D" id="3.30.365.10">
    <property type="entry name" value="Aldehyde oxidase/xanthine dehydrogenase, molybdopterin binding domain"/>
    <property type="match status" value="4"/>
</dbReference>